<comment type="function">
    <text evidence="7">Catalyzes the release of premature peptidyl moieties from peptidyl-tRNA molecules trapped in stalled 50S ribosomal subunits, and thus maintains levels of free tRNAs and 50S ribosomes.</text>
</comment>
<feature type="site" description="Discriminates between blocked and unblocked aminoacyl-tRNA" evidence="7">
    <location>
        <position position="9"/>
    </location>
</feature>
<keyword evidence="2 7" id="KW-0820">tRNA-binding</keyword>
<comment type="caution">
    <text evidence="7">Lacks conserved residue(s) required for the propagation of feature annotation.</text>
</comment>
<dbReference type="GO" id="GO:0006515">
    <property type="term" value="P:protein quality control for misfolded or incompletely synthesized proteins"/>
    <property type="evidence" value="ECO:0007669"/>
    <property type="project" value="UniProtKB-UniRule"/>
</dbReference>
<evidence type="ECO:0000256" key="4">
    <source>
        <dbReference type="ARBA" id="ARBA00022884"/>
    </source>
</evidence>
<proteinExistence type="inferred from homology"/>
<comment type="function">
    <text evidence="7">Hydrolyzes ribosome-free peptidyl-tRNAs (with 1 or more amino acids incorporated), which drop off the ribosome during protein synthesis, or as a result of ribosome stalling.</text>
</comment>
<dbReference type="Gene3D" id="3.40.50.1470">
    <property type="entry name" value="Peptidyl-tRNA hydrolase"/>
    <property type="match status" value="1"/>
</dbReference>
<evidence type="ECO:0000313" key="10">
    <source>
        <dbReference type="EMBL" id="KKQ94818.1"/>
    </source>
</evidence>
<comment type="caution">
    <text evidence="10">The sequence shown here is derived from an EMBL/GenBank/DDBJ whole genome shotgun (WGS) entry which is preliminary data.</text>
</comment>
<dbReference type="FunFam" id="3.40.50.1470:FF:000001">
    <property type="entry name" value="Peptidyl-tRNA hydrolase"/>
    <property type="match status" value="1"/>
</dbReference>
<gene>
    <name evidence="7" type="primary">pth</name>
    <name evidence="10" type="ORF">UT18_C0007G0074</name>
</gene>
<evidence type="ECO:0000256" key="1">
    <source>
        <dbReference type="ARBA" id="ARBA00013260"/>
    </source>
</evidence>
<dbReference type="PANTHER" id="PTHR17224">
    <property type="entry name" value="PEPTIDYL-TRNA HYDROLASE"/>
    <property type="match status" value="1"/>
</dbReference>
<feature type="active site" description="Proton acceptor" evidence="7">
    <location>
        <position position="19"/>
    </location>
</feature>
<dbReference type="InterPro" id="IPR001328">
    <property type="entry name" value="Pept_tRNA_hydro"/>
</dbReference>
<dbReference type="PANTHER" id="PTHR17224:SF1">
    <property type="entry name" value="PEPTIDYL-TRNA HYDROLASE"/>
    <property type="match status" value="1"/>
</dbReference>
<evidence type="ECO:0000256" key="5">
    <source>
        <dbReference type="ARBA" id="ARBA00038063"/>
    </source>
</evidence>
<dbReference type="GO" id="GO:0004045">
    <property type="term" value="F:peptidyl-tRNA hydrolase activity"/>
    <property type="evidence" value="ECO:0007669"/>
    <property type="project" value="UniProtKB-UniRule"/>
</dbReference>
<dbReference type="EMBL" id="LBVV01000007">
    <property type="protein sequence ID" value="KKQ94818.1"/>
    <property type="molecule type" value="Genomic_DNA"/>
</dbReference>
<evidence type="ECO:0000256" key="7">
    <source>
        <dbReference type="HAMAP-Rule" id="MF_00083"/>
    </source>
</evidence>
<feature type="binding site" evidence="7">
    <location>
        <position position="65"/>
    </location>
    <ligand>
        <name>tRNA</name>
        <dbReference type="ChEBI" id="CHEBI:17843"/>
    </ligand>
</feature>
<dbReference type="HAMAP" id="MF_00083">
    <property type="entry name" value="Pept_tRNA_hydro_bact"/>
    <property type="match status" value="1"/>
</dbReference>
<evidence type="ECO:0000256" key="2">
    <source>
        <dbReference type="ARBA" id="ARBA00022555"/>
    </source>
</evidence>
<keyword evidence="4 7" id="KW-0694">RNA-binding</keyword>
<dbReference type="Proteomes" id="UP000034207">
    <property type="component" value="Unassembled WGS sequence"/>
</dbReference>
<dbReference type="SUPFAM" id="SSF53178">
    <property type="entry name" value="Peptidyl-tRNA hydrolase-like"/>
    <property type="match status" value="1"/>
</dbReference>
<dbReference type="NCBIfam" id="TIGR00447">
    <property type="entry name" value="pth"/>
    <property type="match status" value="1"/>
</dbReference>
<organism evidence="10 11">
    <name type="scientific">candidate division CPR2 bacterium GW2011_GWC2_39_10</name>
    <dbReference type="NCBI Taxonomy" id="1618345"/>
    <lineage>
        <taxon>Bacteria</taxon>
        <taxon>Bacteria division CPR2</taxon>
    </lineage>
</organism>
<dbReference type="STRING" id="1618345.UT18_C0007G0074"/>
<comment type="catalytic activity">
    <reaction evidence="7 8">
        <text>an N-acyl-L-alpha-aminoacyl-tRNA + H2O = an N-acyl-L-amino acid + a tRNA + H(+)</text>
        <dbReference type="Rhea" id="RHEA:54448"/>
        <dbReference type="Rhea" id="RHEA-COMP:10123"/>
        <dbReference type="Rhea" id="RHEA-COMP:13883"/>
        <dbReference type="ChEBI" id="CHEBI:15377"/>
        <dbReference type="ChEBI" id="CHEBI:15378"/>
        <dbReference type="ChEBI" id="CHEBI:59874"/>
        <dbReference type="ChEBI" id="CHEBI:78442"/>
        <dbReference type="ChEBI" id="CHEBI:138191"/>
        <dbReference type="EC" id="3.1.1.29"/>
    </reaction>
</comment>
<dbReference type="CDD" id="cd00462">
    <property type="entry name" value="PTH"/>
    <property type="match status" value="1"/>
</dbReference>
<evidence type="ECO:0000256" key="3">
    <source>
        <dbReference type="ARBA" id="ARBA00022801"/>
    </source>
</evidence>
<dbReference type="GO" id="GO:0072344">
    <property type="term" value="P:rescue of stalled ribosome"/>
    <property type="evidence" value="ECO:0007669"/>
    <property type="project" value="UniProtKB-UniRule"/>
</dbReference>
<name>A0A0G0LSC9_UNCC2</name>
<feature type="site" description="Stabilizes the basic form of H active site to accept a proton" evidence="7">
    <location>
        <position position="92"/>
    </location>
</feature>
<accession>A0A0G0LSC9</accession>
<evidence type="ECO:0000256" key="6">
    <source>
        <dbReference type="ARBA" id="ARBA00050038"/>
    </source>
</evidence>
<dbReference type="InterPro" id="IPR018171">
    <property type="entry name" value="Pept_tRNA_hydro_CS"/>
</dbReference>
<dbReference type="EC" id="3.1.1.29" evidence="1 7"/>
<evidence type="ECO:0000313" key="11">
    <source>
        <dbReference type="Proteomes" id="UP000034207"/>
    </source>
</evidence>
<dbReference type="PATRIC" id="fig|1618345.3.peg.443"/>
<comment type="similarity">
    <text evidence="5 7 9">Belongs to the PTH family.</text>
</comment>
<dbReference type="AlphaFoldDB" id="A0A0G0LSC9"/>
<keyword evidence="7" id="KW-0963">Cytoplasm</keyword>
<evidence type="ECO:0000256" key="8">
    <source>
        <dbReference type="RuleBase" id="RU000673"/>
    </source>
</evidence>
<dbReference type="Pfam" id="PF01195">
    <property type="entry name" value="Pept_tRNA_hydro"/>
    <property type="match status" value="1"/>
</dbReference>
<keyword evidence="3 7" id="KW-0378">Hydrolase</keyword>
<dbReference type="GO" id="GO:0000049">
    <property type="term" value="F:tRNA binding"/>
    <property type="evidence" value="ECO:0007669"/>
    <property type="project" value="UniProtKB-UniRule"/>
</dbReference>
<dbReference type="PROSITE" id="PS01195">
    <property type="entry name" value="PEPT_TRNA_HYDROL_1"/>
    <property type="match status" value="1"/>
</dbReference>
<dbReference type="InterPro" id="IPR036416">
    <property type="entry name" value="Pept_tRNA_hydro_sf"/>
</dbReference>
<comment type="subcellular location">
    <subcellularLocation>
        <location evidence="7">Cytoplasm</location>
    </subcellularLocation>
</comment>
<feature type="binding site" evidence="7">
    <location>
        <position position="14"/>
    </location>
    <ligand>
        <name>tRNA</name>
        <dbReference type="ChEBI" id="CHEBI:17843"/>
    </ligand>
</feature>
<evidence type="ECO:0000256" key="9">
    <source>
        <dbReference type="RuleBase" id="RU004320"/>
    </source>
</evidence>
<feature type="binding site" evidence="7">
    <location>
        <position position="67"/>
    </location>
    <ligand>
        <name>tRNA</name>
        <dbReference type="ChEBI" id="CHEBI:17843"/>
    </ligand>
</feature>
<reference evidence="10 11" key="1">
    <citation type="journal article" date="2015" name="Nature">
        <title>rRNA introns, odd ribosomes, and small enigmatic genomes across a large radiation of phyla.</title>
        <authorList>
            <person name="Brown C.T."/>
            <person name="Hug L.A."/>
            <person name="Thomas B.C."/>
            <person name="Sharon I."/>
            <person name="Castelle C.J."/>
            <person name="Singh A."/>
            <person name="Wilkins M.J."/>
            <person name="Williams K.H."/>
            <person name="Banfield J.F."/>
        </authorList>
    </citation>
    <scope>NUCLEOTIDE SEQUENCE [LARGE SCALE GENOMIC DNA]</scope>
</reference>
<dbReference type="GO" id="GO:0005737">
    <property type="term" value="C:cytoplasm"/>
    <property type="evidence" value="ECO:0007669"/>
    <property type="project" value="UniProtKB-SubCell"/>
</dbReference>
<comment type="subunit">
    <text evidence="7">Monomer.</text>
</comment>
<protein>
    <recommendedName>
        <fullName evidence="6 7">Peptidyl-tRNA hydrolase</fullName>
        <shortName evidence="7">Pth</shortName>
        <ecNumber evidence="1 7">3.1.1.29</ecNumber>
    </recommendedName>
</protein>
<sequence length="184" mass="20506">MILILGLGNPGKDYEKTRHNAGFMFLDALASKYSLSFSFNKKFNAQIVGTSIEGEDIIFVKPQTYMNLSGNAALKIANYYKIPAEKIWVIYDDVDLTLGKIRTRQSGSSGGHKGIDSIIDNLNNDNFFRIRIGIKTESLDQIPTEKYVLGKLTKAEQEIINTSFNKLFDLIISFIKDGPGNISA</sequence>